<dbReference type="PANTHER" id="PTHR39490">
    <property type="entry name" value="ARRESTIN DOMAIN-CONTAINING PROTEIN D"/>
    <property type="match status" value="1"/>
</dbReference>
<dbReference type="InterPro" id="IPR013083">
    <property type="entry name" value="Znf_RING/FYVE/PHD"/>
</dbReference>
<dbReference type="PROSITE" id="PS50178">
    <property type="entry name" value="ZF_FYVE"/>
    <property type="match status" value="1"/>
</dbReference>
<dbReference type="STRING" id="36087.A0A077YYI1"/>
<dbReference type="SUPFAM" id="SSF57903">
    <property type="entry name" value="FYVE/PHD zinc finger"/>
    <property type="match status" value="1"/>
</dbReference>
<keyword evidence="6" id="KW-1133">Transmembrane helix</keyword>
<dbReference type="EMBL" id="HG805833">
    <property type="protein sequence ID" value="CDW52866.1"/>
    <property type="molecule type" value="Genomic_DNA"/>
</dbReference>
<evidence type="ECO:0000256" key="4">
    <source>
        <dbReference type="PROSITE-ProRule" id="PRU00091"/>
    </source>
</evidence>
<keyword evidence="1" id="KW-0479">Metal-binding</keyword>
<sequence length="376" mass="42599">MNSPPDVVHEGFLCPVCKKNCFSTTQLQAHFNDCHCDVSHAEAPASSQLRDLFGWAKNRIFKQDAQKADIQPSTSSETVLGTHYFTFPAVLEFEFAGVSTSLTRYFKKLRSANVDQSVVQTNKLIIRLDKLVNVTAGKIKRFSTFEKEIVPWISNNEAKQCAFCDVPFSLARRRHHCRLCGSVMCASCSIFMSIMFASNFWPFPLRNSAALSTKAYGRIFRFHFKLFCQFLACSAGESVYELNFGHQLRNKLVHIKLSEGILSLTPAEAGMQWSPQQLLLQRNIRLFALDFVRKIASQLPSLPNANEFQLISAERKENMRQDFDRTSRKVPLSRPFAGPAMSGDVYEVDALKKNLEELEAELAGRKNVWLVEGHLL</sequence>
<keyword evidence="6" id="KW-0472">Membrane</keyword>
<evidence type="ECO:0000313" key="8">
    <source>
        <dbReference type="EMBL" id="CDW52866.1"/>
    </source>
</evidence>
<dbReference type="PANTHER" id="PTHR39490:SF8">
    <property type="entry name" value="ZINC FINGER FYVE DOMAIN-CONTAINING PROTEIN 21"/>
    <property type="match status" value="1"/>
</dbReference>
<dbReference type="SMART" id="SM00064">
    <property type="entry name" value="FYVE"/>
    <property type="match status" value="1"/>
</dbReference>
<reference evidence="8" key="1">
    <citation type="submission" date="2014-01" db="EMBL/GenBank/DDBJ databases">
        <authorList>
            <person name="Aslett M."/>
        </authorList>
    </citation>
    <scope>NUCLEOTIDE SEQUENCE</scope>
</reference>
<evidence type="ECO:0000259" key="7">
    <source>
        <dbReference type="PROSITE" id="PS50178"/>
    </source>
</evidence>
<evidence type="ECO:0000256" key="6">
    <source>
        <dbReference type="SAM" id="Phobius"/>
    </source>
</evidence>
<dbReference type="AlphaFoldDB" id="A0A077YYI1"/>
<dbReference type="Gene3D" id="3.30.40.10">
    <property type="entry name" value="Zinc/RING finger domain, C3HC4 (zinc finger)"/>
    <property type="match status" value="1"/>
</dbReference>
<evidence type="ECO:0000256" key="3">
    <source>
        <dbReference type="ARBA" id="ARBA00022833"/>
    </source>
</evidence>
<evidence type="ECO:0000256" key="1">
    <source>
        <dbReference type="ARBA" id="ARBA00022723"/>
    </source>
</evidence>
<dbReference type="PROSITE" id="PS00028">
    <property type="entry name" value="ZINC_FINGER_C2H2_1"/>
    <property type="match status" value="1"/>
</dbReference>
<protein>
    <submittedName>
        <fullName evidence="8">FYVE domain containing protein</fullName>
    </submittedName>
</protein>
<dbReference type="Pfam" id="PF01363">
    <property type="entry name" value="FYVE"/>
    <property type="match status" value="1"/>
</dbReference>
<keyword evidence="9" id="KW-1185">Reference proteome</keyword>
<dbReference type="InterPro" id="IPR011011">
    <property type="entry name" value="Znf_FYVE_PHD"/>
</dbReference>
<keyword evidence="2 4" id="KW-0863">Zinc-finger</keyword>
<feature type="domain" description="FYVE-type" evidence="7">
    <location>
        <begin position="155"/>
        <end position="189"/>
    </location>
</feature>
<dbReference type="InterPro" id="IPR052113">
    <property type="entry name" value="FYVE-type_Zinc_Finger"/>
</dbReference>
<dbReference type="InterPro" id="IPR013087">
    <property type="entry name" value="Znf_C2H2_type"/>
</dbReference>
<keyword evidence="3" id="KW-0862">Zinc</keyword>
<evidence type="ECO:0000256" key="2">
    <source>
        <dbReference type="ARBA" id="ARBA00022771"/>
    </source>
</evidence>
<dbReference type="InterPro" id="IPR017455">
    <property type="entry name" value="Znf_FYVE-rel"/>
</dbReference>
<dbReference type="OrthoDB" id="166134at2759"/>
<accession>A0A077YYI1</accession>
<proteinExistence type="predicted"/>
<reference evidence="8" key="2">
    <citation type="submission" date="2014-03" db="EMBL/GenBank/DDBJ databases">
        <title>The whipworm genome and dual-species transcriptomics of an intimate host-pathogen interaction.</title>
        <authorList>
            <person name="Foth B.J."/>
            <person name="Tsai I.J."/>
            <person name="Reid A.J."/>
            <person name="Bancroft A.J."/>
            <person name="Nichol S."/>
            <person name="Tracey A."/>
            <person name="Holroyd N."/>
            <person name="Cotton J.A."/>
            <person name="Stanley E.J."/>
            <person name="Zarowiecki M."/>
            <person name="Liu J.Z."/>
            <person name="Huckvale T."/>
            <person name="Cooper P.J."/>
            <person name="Grencis R.K."/>
            <person name="Berriman M."/>
        </authorList>
    </citation>
    <scope>NUCLEOTIDE SEQUENCE [LARGE SCALE GENOMIC DNA]</scope>
</reference>
<dbReference type="Proteomes" id="UP000030665">
    <property type="component" value="Unassembled WGS sequence"/>
</dbReference>
<name>A0A077YYI1_TRITR</name>
<evidence type="ECO:0000256" key="5">
    <source>
        <dbReference type="SAM" id="Coils"/>
    </source>
</evidence>
<feature type="coiled-coil region" evidence="5">
    <location>
        <begin position="341"/>
        <end position="368"/>
    </location>
</feature>
<evidence type="ECO:0000313" key="9">
    <source>
        <dbReference type="Proteomes" id="UP000030665"/>
    </source>
</evidence>
<gene>
    <name evidence="8" type="ORF">TTRE_0000112801</name>
</gene>
<keyword evidence="6" id="KW-0812">Transmembrane</keyword>
<feature type="transmembrane region" description="Helical" evidence="6">
    <location>
        <begin position="179"/>
        <end position="201"/>
    </location>
</feature>
<dbReference type="GO" id="GO:0008270">
    <property type="term" value="F:zinc ion binding"/>
    <property type="evidence" value="ECO:0007669"/>
    <property type="project" value="UniProtKB-KW"/>
</dbReference>
<keyword evidence="5" id="KW-0175">Coiled coil</keyword>
<organism evidence="8 9">
    <name type="scientific">Trichuris trichiura</name>
    <name type="common">Whipworm</name>
    <name type="synonym">Trichocephalus trichiurus</name>
    <dbReference type="NCBI Taxonomy" id="36087"/>
    <lineage>
        <taxon>Eukaryota</taxon>
        <taxon>Metazoa</taxon>
        <taxon>Ecdysozoa</taxon>
        <taxon>Nematoda</taxon>
        <taxon>Enoplea</taxon>
        <taxon>Dorylaimia</taxon>
        <taxon>Trichinellida</taxon>
        <taxon>Trichuridae</taxon>
        <taxon>Trichuris</taxon>
    </lineage>
</organism>
<dbReference type="InterPro" id="IPR000306">
    <property type="entry name" value="Znf_FYVE"/>
</dbReference>